<comment type="caution">
    <text evidence="3">The sequence shown here is derived from an EMBL/GenBank/DDBJ whole genome shotgun (WGS) entry which is preliminary data.</text>
</comment>
<dbReference type="RefSeq" id="WP_216966368.1">
    <property type="nucleotide sequence ID" value="NZ_JAHOPB010000003.1"/>
</dbReference>
<reference evidence="3 4" key="1">
    <citation type="submission" date="2021-06" db="EMBL/GenBank/DDBJ databases">
        <authorList>
            <person name="Lee D.H."/>
        </authorList>
    </citation>
    <scope>NUCLEOTIDE SEQUENCE [LARGE SCALE GENOMIC DNA]</scope>
    <source>
        <strain evidence="3 4">MMS21-HV4-11</strain>
    </source>
</reference>
<keyword evidence="4" id="KW-1185">Reference proteome</keyword>
<dbReference type="InterPro" id="IPR010412">
    <property type="entry name" value="DUF1007"/>
</dbReference>
<evidence type="ECO:0000313" key="3">
    <source>
        <dbReference type="EMBL" id="MBU8877015.1"/>
    </source>
</evidence>
<feature type="signal peptide" evidence="2">
    <location>
        <begin position="1"/>
        <end position="22"/>
    </location>
</feature>
<dbReference type="Pfam" id="PF06226">
    <property type="entry name" value="DUF1007"/>
    <property type="match status" value="1"/>
</dbReference>
<sequence length="224" mass="25109">MRRLLAPIVALLAMLAPAMAFAHPHIVVQQVVRMIAKDGKYTHVEIEWRFDPFSSEVEIPLIDEDKNGKFSARETKLLSDEMMPELGKYGYLSWINTGAKDFRPPKPPQFSARIDDPATFIPPEWDRNAGDNAGMPMPPNKRADGAQGPRKQGPRNLVYVMRFALPEPSKLVSIATFDPEDFIRIEVDKASVPANCTLGKHPTHKAEFVRGYPIFADVVTCQLP</sequence>
<dbReference type="EMBL" id="JAHOPB010000003">
    <property type="protein sequence ID" value="MBU8877015.1"/>
    <property type="molecule type" value="Genomic_DNA"/>
</dbReference>
<gene>
    <name evidence="3" type="ORF">KQ910_24805</name>
</gene>
<dbReference type="Proteomes" id="UP000727907">
    <property type="component" value="Unassembled WGS sequence"/>
</dbReference>
<feature type="chain" id="PRO_5047527329" evidence="2">
    <location>
        <begin position="23"/>
        <end position="224"/>
    </location>
</feature>
<evidence type="ECO:0000256" key="1">
    <source>
        <dbReference type="SAM" id="MobiDB-lite"/>
    </source>
</evidence>
<organism evidence="3 4">
    <name type="scientific">Reyranella humidisoli</name>
    <dbReference type="NCBI Taxonomy" id="2849149"/>
    <lineage>
        <taxon>Bacteria</taxon>
        <taxon>Pseudomonadati</taxon>
        <taxon>Pseudomonadota</taxon>
        <taxon>Alphaproteobacteria</taxon>
        <taxon>Hyphomicrobiales</taxon>
        <taxon>Reyranellaceae</taxon>
        <taxon>Reyranella</taxon>
    </lineage>
</organism>
<name>A0ABS6IRP3_9HYPH</name>
<feature type="region of interest" description="Disordered" evidence="1">
    <location>
        <begin position="121"/>
        <end position="151"/>
    </location>
</feature>
<keyword evidence="2" id="KW-0732">Signal</keyword>
<accession>A0ABS6IRP3</accession>
<evidence type="ECO:0000256" key="2">
    <source>
        <dbReference type="SAM" id="SignalP"/>
    </source>
</evidence>
<evidence type="ECO:0000313" key="4">
    <source>
        <dbReference type="Proteomes" id="UP000727907"/>
    </source>
</evidence>
<proteinExistence type="predicted"/>
<protein>
    <submittedName>
        <fullName evidence="3">DUF1007 family protein</fullName>
    </submittedName>
</protein>